<protein>
    <recommendedName>
        <fullName evidence="2">NADP-dependent oxidoreductase domain-containing protein</fullName>
    </recommendedName>
</protein>
<keyword evidence="4" id="KW-1185">Reference proteome</keyword>
<reference evidence="3" key="1">
    <citation type="submission" date="2019-06" db="EMBL/GenBank/DDBJ databases">
        <authorList>
            <person name="Zheng W."/>
        </authorList>
    </citation>
    <scope>NUCLEOTIDE SEQUENCE</scope>
    <source>
        <strain evidence="3">QDHG01</strain>
    </source>
</reference>
<dbReference type="PANTHER" id="PTHR11732">
    <property type="entry name" value="ALDO/KETO REDUCTASE"/>
    <property type="match status" value="1"/>
</dbReference>
<evidence type="ECO:0000313" key="4">
    <source>
        <dbReference type="Proteomes" id="UP000785679"/>
    </source>
</evidence>
<dbReference type="InterPro" id="IPR018170">
    <property type="entry name" value="Aldo/ket_reductase_CS"/>
</dbReference>
<feature type="domain" description="NADP-dependent oxidoreductase" evidence="2">
    <location>
        <begin position="65"/>
        <end position="349"/>
    </location>
</feature>
<dbReference type="InterPro" id="IPR042098">
    <property type="entry name" value="TauD-like_sf"/>
</dbReference>
<dbReference type="GO" id="GO:0016616">
    <property type="term" value="F:oxidoreductase activity, acting on the CH-OH group of donors, NAD or NADP as acceptor"/>
    <property type="evidence" value="ECO:0007669"/>
    <property type="project" value="UniProtKB-ARBA"/>
</dbReference>
<dbReference type="Gene3D" id="3.60.130.10">
    <property type="entry name" value="Clavaminate synthase-like"/>
    <property type="match status" value="1"/>
</dbReference>
<evidence type="ECO:0000313" key="3">
    <source>
        <dbReference type="EMBL" id="TNV81815.1"/>
    </source>
</evidence>
<dbReference type="SUPFAM" id="SSF51430">
    <property type="entry name" value="NAD(P)-linked oxidoreductase"/>
    <property type="match status" value="1"/>
</dbReference>
<dbReference type="Gene3D" id="3.20.20.100">
    <property type="entry name" value="NADP-dependent oxidoreductase domain"/>
    <property type="match status" value="1"/>
</dbReference>
<comment type="caution">
    <text evidence="3">The sequence shown here is derived from an EMBL/GenBank/DDBJ whole genome shotgun (WGS) entry which is preliminary data.</text>
</comment>
<dbReference type="InterPro" id="IPR036812">
    <property type="entry name" value="NAD(P)_OxRdtase_dom_sf"/>
</dbReference>
<evidence type="ECO:0000259" key="2">
    <source>
        <dbReference type="Pfam" id="PF00248"/>
    </source>
</evidence>
<dbReference type="Proteomes" id="UP000785679">
    <property type="component" value="Unassembled WGS sequence"/>
</dbReference>
<dbReference type="FunFam" id="3.20.20.100:FF:000002">
    <property type="entry name" value="2,5-diketo-D-gluconic acid reductase A"/>
    <property type="match status" value="1"/>
</dbReference>
<dbReference type="InterPro" id="IPR020471">
    <property type="entry name" value="AKR"/>
</dbReference>
<dbReference type="Pfam" id="PF00248">
    <property type="entry name" value="Aldo_ket_red"/>
    <property type="match status" value="1"/>
</dbReference>
<dbReference type="EMBL" id="RRYP01005709">
    <property type="protein sequence ID" value="TNV81815.1"/>
    <property type="molecule type" value="Genomic_DNA"/>
</dbReference>
<dbReference type="InterPro" id="IPR023210">
    <property type="entry name" value="NADP_OxRdtase_dom"/>
</dbReference>
<dbReference type="OrthoDB" id="416253at2759"/>
<dbReference type="PROSITE" id="PS00798">
    <property type="entry name" value="ALDOKETO_REDUCTASE_1"/>
    <property type="match status" value="1"/>
</dbReference>
<sequence>MKENASVYKWEAGQFVIVDNSVAYHSRQPFKGPRRVFAAIADGTKQIDLDQPSVTVTSGDRMPMMGLGLWKIPNEKCEQVVYDAIKVGYRLLDSASDYGNELEVGKGIQKALQDGLVTRDQLWVTSKLWNTDHRKEHVKAACLKSLQDLGLTYLDLYMIHFPIALKHIPHSSRYPAGWNYHPDKAGMEEDPVPYSETYAALEELVKEGLVRNIGVCNIGVAMLRELLSYASVKPAVLQIEGHPYLVQEKLVQFARSKGIAVTCFSNLGAGSYVQLGMATVEESCLNEAGVREIAAKHSCTPAQAVLRWAIQRGTAVIPKTTSIERLQENFDSLKINLTDDEMTTISKLDKNHRYNDPGVFCKLAFGTFYPIYE</sequence>
<accession>A0A8J8T4U6</accession>
<name>A0A8J8T4U6_HALGN</name>
<proteinExistence type="predicted"/>
<dbReference type="AlphaFoldDB" id="A0A8J8T4U6"/>
<evidence type="ECO:0000256" key="1">
    <source>
        <dbReference type="ARBA" id="ARBA00023002"/>
    </source>
</evidence>
<organism evidence="3 4">
    <name type="scientific">Halteria grandinella</name>
    <dbReference type="NCBI Taxonomy" id="5974"/>
    <lineage>
        <taxon>Eukaryota</taxon>
        <taxon>Sar</taxon>
        <taxon>Alveolata</taxon>
        <taxon>Ciliophora</taxon>
        <taxon>Intramacronucleata</taxon>
        <taxon>Spirotrichea</taxon>
        <taxon>Stichotrichia</taxon>
        <taxon>Sporadotrichida</taxon>
        <taxon>Halteriidae</taxon>
        <taxon>Halteria</taxon>
    </lineage>
</organism>
<dbReference type="SUPFAM" id="SSF51197">
    <property type="entry name" value="Clavaminate synthase-like"/>
    <property type="match status" value="1"/>
</dbReference>
<keyword evidence="1" id="KW-0560">Oxidoreductase</keyword>
<gene>
    <name evidence="3" type="ORF">FGO68_gene1956</name>
</gene>
<dbReference type="PRINTS" id="PR00069">
    <property type="entry name" value="ALDKETRDTASE"/>
</dbReference>